<comment type="caution">
    <text evidence="1">The sequence shown here is derived from an EMBL/GenBank/DDBJ whole genome shotgun (WGS) entry which is preliminary data.</text>
</comment>
<evidence type="ECO:0000313" key="1">
    <source>
        <dbReference type="EMBL" id="PTL36339.1"/>
    </source>
</evidence>
<accession>A0A2T4TZ05</accession>
<evidence type="ECO:0000313" key="2">
    <source>
        <dbReference type="Proteomes" id="UP000241436"/>
    </source>
</evidence>
<gene>
    <name evidence="1" type="ORF">CLG94_04715</name>
</gene>
<dbReference type="OrthoDB" id="3386565at2"/>
<dbReference type="EMBL" id="NVQC01000016">
    <property type="protein sequence ID" value="PTL36339.1"/>
    <property type="molecule type" value="Genomic_DNA"/>
</dbReference>
<name>A0A2T4TZ05_9BACT</name>
<proteinExistence type="predicted"/>
<dbReference type="AlphaFoldDB" id="A0A2T4TZ05"/>
<reference evidence="1 2" key="1">
    <citation type="submission" date="2017-09" db="EMBL/GenBank/DDBJ databases">
        <title>Bloom of a denitrifying methanotroph, Candidatus Methylomirabilis limnetica, in a deep stratified lake.</title>
        <authorList>
            <person name="Graf J.S."/>
            <person name="Marchant H.K."/>
            <person name="Tienken D."/>
            <person name="Hach P.F."/>
            <person name="Brand A."/>
            <person name="Schubert C.J."/>
            <person name="Kuypers M.M."/>
            <person name="Milucka J."/>
        </authorList>
    </citation>
    <scope>NUCLEOTIDE SEQUENCE [LARGE SCALE GENOMIC DNA]</scope>
    <source>
        <strain evidence="1 2">Zug</strain>
    </source>
</reference>
<sequence length="240" mass="27057">MNTGAFLADQRRYFVGAYEQFCAFGGPCVYFHRECIRAGEVDFLSDRHIEMLYATLTAWGMHRMGDTDTTKTKLTNWGPFRDSLRGCSEELRPLQGVDLLNLTAHEYSDAVSALTPCYRKLKLSVSDATIVVNSKALYHLLPRMIPPIDRQYTVRFFKQSPDTWRDAKGKFRAVMLPAGIEAQFQMFHSICLGVKGLVDHVDLALLEHELRSNNVTPPKAIDNAIVNFVRITSGGRLPAV</sequence>
<keyword evidence="2" id="KW-1185">Reference proteome</keyword>
<dbReference type="RefSeq" id="WP_107561713.1">
    <property type="nucleotide sequence ID" value="NZ_NVQC01000016.1"/>
</dbReference>
<organism evidence="1 2">
    <name type="scientific">Candidatus Methylomirabilis limnetica</name>
    <dbReference type="NCBI Taxonomy" id="2033718"/>
    <lineage>
        <taxon>Bacteria</taxon>
        <taxon>Candidatus Methylomirabilota</taxon>
        <taxon>Candidatus Methylomirabilia</taxon>
        <taxon>Candidatus Methylomirabilales</taxon>
        <taxon>Candidatus Methylomirabilaceae</taxon>
        <taxon>Candidatus Methylomirabilis</taxon>
    </lineage>
</organism>
<protein>
    <submittedName>
        <fullName evidence="1">Uncharacterized protein</fullName>
    </submittedName>
</protein>
<dbReference type="Proteomes" id="UP000241436">
    <property type="component" value="Unassembled WGS sequence"/>
</dbReference>
<reference evidence="2" key="2">
    <citation type="journal article" date="2018" name="Environ. Microbiol.">
        <title>Bloom of a denitrifying methanotroph, 'Candidatus Methylomirabilis limnetica', in a deep stratified lake.</title>
        <authorList>
            <person name="Graf J.S."/>
            <person name="Mayr M.J."/>
            <person name="Marchant H.K."/>
            <person name="Tienken D."/>
            <person name="Hach P.F."/>
            <person name="Brand A."/>
            <person name="Schubert C.J."/>
            <person name="Kuypers M.M."/>
            <person name="Milucka J."/>
        </authorList>
    </citation>
    <scope>NUCLEOTIDE SEQUENCE [LARGE SCALE GENOMIC DNA]</scope>
    <source>
        <strain evidence="2">Zug</strain>
    </source>
</reference>